<protein>
    <submittedName>
        <fullName evidence="4 5">Transmembrane protein 119</fullName>
    </submittedName>
</protein>
<evidence type="ECO:0000313" key="4">
    <source>
        <dbReference type="EMBL" id="KAG9261420.1"/>
    </source>
</evidence>
<sequence length="231" mass="25886">MSSVLPHLTCVFLLALWGWSCSSMAFPFNMSMDGSGDEPELIFPTSRSTYVPPPLSASPSPPPSITTTFIRLKDFLFNRVVDFLRDNLLLITVVMSLLVVLIFIVCCASAMSHKRKLEAYYPPKKYVPRKYMAGQGPDRPQQQQQQQGQSQHKPQTTTSYHRTPSKALVGEKEGKDPRPKPQEVQKQVEEVEEVEVPKVVEKKKVDELKPSTSTAGNGQVMVCTCHLKKAH</sequence>
<dbReference type="GO" id="GO:0005886">
    <property type="term" value="C:plasma membrane"/>
    <property type="evidence" value="ECO:0007669"/>
    <property type="project" value="TreeGrafter"/>
</dbReference>
<feature type="chain" id="PRO_5044668936" evidence="3">
    <location>
        <begin position="26"/>
        <end position="231"/>
    </location>
</feature>
<dbReference type="Pfam" id="PF15724">
    <property type="entry name" value="TMEM119"/>
    <property type="match status" value="1"/>
</dbReference>
<dbReference type="InterPro" id="IPR031453">
    <property type="entry name" value="TMEM119"/>
</dbReference>
<feature type="region of interest" description="Disordered" evidence="1">
    <location>
        <begin position="129"/>
        <end position="192"/>
    </location>
</feature>
<evidence type="ECO:0000313" key="5">
    <source>
        <dbReference type="Ensembl" id="ENSAMXP00005010477.1"/>
    </source>
</evidence>
<accession>A0A8B9HIS7</accession>
<feature type="compositionally biased region" description="Low complexity" evidence="1">
    <location>
        <begin position="129"/>
        <end position="155"/>
    </location>
</feature>
<gene>
    <name evidence="4" type="ORF">AMEX_G24952</name>
</gene>
<proteinExistence type="predicted"/>
<dbReference type="Proteomes" id="UP000694621">
    <property type="component" value="Unplaced"/>
</dbReference>
<dbReference type="Proteomes" id="UP000752171">
    <property type="component" value="Unassembled WGS sequence"/>
</dbReference>
<keyword evidence="2" id="KW-0472">Membrane</keyword>
<dbReference type="OrthoDB" id="8943443at2759"/>
<dbReference type="Ensembl" id="ENSAMXT00005011657.1">
    <property type="protein sequence ID" value="ENSAMXP00005010477.1"/>
    <property type="gene ID" value="ENSAMXG00005005849.1"/>
</dbReference>
<dbReference type="AlphaFoldDB" id="A0A8B9HIS7"/>
<dbReference type="PANTHER" id="PTHR28645">
    <property type="entry name" value="TRANSMEMBRANE PROTEIN 119"/>
    <property type="match status" value="1"/>
</dbReference>
<feature type="transmembrane region" description="Helical" evidence="2">
    <location>
        <begin position="88"/>
        <end position="111"/>
    </location>
</feature>
<reference evidence="4 7" key="1">
    <citation type="submission" date="2021-07" db="EMBL/GenBank/DDBJ databases">
        <authorList>
            <person name="Imarazene B."/>
            <person name="Zahm M."/>
            <person name="Klopp C."/>
            <person name="Cabau C."/>
            <person name="Beille S."/>
            <person name="Jouanno E."/>
            <person name="Castinel A."/>
            <person name="Lluch J."/>
            <person name="Gil L."/>
            <person name="Kuchtly C."/>
            <person name="Lopez Roques C."/>
            <person name="Donnadieu C."/>
            <person name="Parrinello H."/>
            <person name="Journot L."/>
            <person name="Du K."/>
            <person name="Schartl M."/>
            <person name="Retaux S."/>
            <person name="Guiguen Y."/>
        </authorList>
    </citation>
    <scope>NUCLEOTIDE SEQUENCE [LARGE SCALE GENOMIC DNA]</scope>
    <source>
        <strain evidence="4">Pach_M1</strain>
        <tissue evidence="4">Testis</tissue>
    </source>
</reference>
<keyword evidence="2" id="KW-1133">Transmembrane helix</keyword>
<organism evidence="5 6">
    <name type="scientific">Astyanax mexicanus</name>
    <name type="common">Blind cave fish</name>
    <name type="synonym">Astyanax fasciatus mexicanus</name>
    <dbReference type="NCBI Taxonomy" id="7994"/>
    <lineage>
        <taxon>Eukaryota</taxon>
        <taxon>Metazoa</taxon>
        <taxon>Chordata</taxon>
        <taxon>Craniata</taxon>
        <taxon>Vertebrata</taxon>
        <taxon>Euteleostomi</taxon>
        <taxon>Actinopterygii</taxon>
        <taxon>Neopterygii</taxon>
        <taxon>Teleostei</taxon>
        <taxon>Ostariophysi</taxon>
        <taxon>Characiformes</taxon>
        <taxon>Characoidei</taxon>
        <taxon>Acestrorhamphidae</taxon>
        <taxon>Acestrorhamphinae</taxon>
        <taxon>Astyanax</taxon>
    </lineage>
</organism>
<feature type="compositionally biased region" description="Basic and acidic residues" evidence="1">
    <location>
        <begin position="169"/>
        <end position="192"/>
    </location>
</feature>
<dbReference type="GO" id="GO:0030501">
    <property type="term" value="P:positive regulation of bone mineralization"/>
    <property type="evidence" value="ECO:0007669"/>
    <property type="project" value="TreeGrafter"/>
</dbReference>
<evidence type="ECO:0000313" key="7">
    <source>
        <dbReference type="Proteomes" id="UP000752171"/>
    </source>
</evidence>
<evidence type="ECO:0000256" key="3">
    <source>
        <dbReference type="SAM" id="SignalP"/>
    </source>
</evidence>
<name>A0A8B9HIS7_ASTMX</name>
<dbReference type="PANTHER" id="PTHR28645:SF1">
    <property type="entry name" value="TRANSMEMBRANE PROTEIN 119"/>
    <property type="match status" value="1"/>
</dbReference>
<evidence type="ECO:0000313" key="6">
    <source>
        <dbReference type="Proteomes" id="UP000694621"/>
    </source>
</evidence>
<dbReference type="EMBL" id="JAICCE010000022">
    <property type="protein sequence ID" value="KAG9261420.1"/>
    <property type="molecule type" value="Genomic_DNA"/>
</dbReference>
<evidence type="ECO:0000256" key="1">
    <source>
        <dbReference type="SAM" id="MobiDB-lite"/>
    </source>
</evidence>
<feature type="signal peptide" evidence="3">
    <location>
        <begin position="1"/>
        <end position="25"/>
    </location>
</feature>
<dbReference type="KEGG" id="amex:103047236"/>
<reference evidence="5" key="2">
    <citation type="submission" date="2025-05" db="UniProtKB">
        <authorList>
            <consortium name="Ensembl"/>
        </authorList>
    </citation>
    <scope>IDENTIFICATION</scope>
</reference>
<dbReference type="GO" id="GO:0045669">
    <property type="term" value="P:positive regulation of osteoblast differentiation"/>
    <property type="evidence" value="ECO:0007669"/>
    <property type="project" value="TreeGrafter"/>
</dbReference>
<keyword evidence="3" id="KW-0732">Signal</keyword>
<dbReference type="GO" id="GO:0001503">
    <property type="term" value="P:ossification"/>
    <property type="evidence" value="ECO:0007669"/>
    <property type="project" value="InterPro"/>
</dbReference>
<keyword evidence="2 4" id="KW-0812">Transmembrane</keyword>
<evidence type="ECO:0000256" key="2">
    <source>
        <dbReference type="SAM" id="Phobius"/>
    </source>
</evidence>
<dbReference type="GO" id="GO:0033690">
    <property type="term" value="P:positive regulation of osteoblast proliferation"/>
    <property type="evidence" value="ECO:0007669"/>
    <property type="project" value="TreeGrafter"/>
</dbReference>